<accession>A0A382AWA7</accession>
<proteinExistence type="predicted"/>
<dbReference type="PANTHER" id="PTHR47964">
    <property type="entry name" value="ATP-DEPENDENT DNA HELICASE HOMOLOG RECG, CHLOROPLASTIC"/>
    <property type="match status" value="1"/>
</dbReference>
<feature type="non-terminal residue" evidence="11">
    <location>
        <position position="1"/>
    </location>
</feature>
<dbReference type="InterPro" id="IPR027417">
    <property type="entry name" value="P-loop_NTPase"/>
</dbReference>
<dbReference type="SUPFAM" id="SSF52540">
    <property type="entry name" value="P-loop containing nucleoside triphosphate hydrolases"/>
    <property type="match status" value="3"/>
</dbReference>
<dbReference type="Pfam" id="PF00271">
    <property type="entry name" value="Helicase_C"/>
    <property type="match status" value="1"/>
</dbReference>
<dbReference type="InterPro" id="IPR036101">
    <property type="entry name" value="CarD-like/TRCF_RID_sf"/>
</dbReference>
<keyword evidence="2" id="KW-0547">Nucleotide-binding</keyword>
<evidence type="ECO:0000256" key="8">
    <source>
        <dbReference type="ARBA" id="ARBA00023204"/>
    </source>
</evidence>
<evidence type="ECO:0000256" key="2">
    <source>
        <dbReference type="ARBA" id="ARBA00022741"/>
    </source>
</evidence>
<evidence type="ECO:0000256" key="6">
    <source>
        <dbReference type="ARBA" id="ARBA00022840"/>
    </source>
</evidence>
<dbReference type="SUPFAM" id="SSF141259">
    <property type="entry name" value="CarD-like"/>
    <property type="match status" value="1"/>
</dbReference>
<evidence type="ECO:0008006" key="12">
    <source>
        <dbReference type="Google" id="ProtNLM"/>
    </source>
</evidence>
<dbReference type="SMART" id="SM00487">
    <property type="entry name" value="DEXDc"/>
    <property type="match status" value="1"/>
</dbReference>
<dbReference type="GO" id="GO:0003677">
    <property type="term" value="F:DNA binding"/>
    <property type="evidence" value="ECO:0007669"/>
    <property type="project" value="UniProtKB-KW"/>
</dbReference>
<dbReference type="InterPro" id="IPR047112">
    <property type="entry name" value="RecG/Mfd"/>
</dbReference>
<organism evidence="11">
    <name type="scientific">marine metagenome</name>
    <dbReference type="NCBI Taxonomy" id="408172"/>
    <lineage>
        <taxon>unclassified sequences</taxon>
        <taxon>metagenomes</taxon>
        <taxon>ecological metagenomes</taxon>
    </lineage>
</organism>
<dbReference type="PANTHER" id="PTHR47964:SF1">
    <property type="entry name" value="ATP-DEPENDENT DNA HELICASE HOMOLOG RECG, CHLOROPLASTIC"/>
    <property type="match status" value="1"/>
</dbReference>
<gene>
    <name evidence="11" type="ORF">METZ01_LOCUS158091</name>
</gene>
<keyword evidence="3" id="KW-0227">DNA damage</keyword>
<dbReference type="CDD" id="cd17991">
    <property type="entry name" value="DEXHc_TRCF"/>
    <property type="match status" value="1"/>
</dbReference>
<keyword evidence="7" id="KW-0238">DNA-binding</keyword>
<evidence type="ECO:0000256" key="3">
    <source>
        <dbReference type="ARBA" id="ARBA00022763"/>
    </source>
</evidence>
<dbReference type="Pfam" id="PF00270">
    <property type="entry name" value="DEAD"/>
    <property type="match status" value="1"/>
</dbReference>
<keyword evidence="1" id="KW-0963">Cytoplasm</keyword>
<keyword evidence="4" id="KW-0378">Hydrolase</keyword>
<dbReference type="Gene3D" id="2.40.10.170">
    <property type="match status" value="1"/>
</dbReference>
<dbReference type="Pfam" id="PF02559">
    <property type="entry name" value="CarD_TRCF_RID"/>
    <property type="match status" value="1"/>
</dbReference>
<protein>
    <recommendedName>
        <fullName evidence="12">DEAD/DEAH box helicase</fullName>
    </recommendedName>
</protein>
<reference evidence="11" key="1">
    <citation type="submission" date="2018-05" db="EMBL/GenBank/DDBJ databases">
        <authorList>
            <person name="Lanie J.A."/>
            <person name="Ng W.-L."/>
            <person name="Kazmierczak K.M."/>
            <person name="Andrzejewski T.M."/>
            <person name="Davidsen T.M."/>
            <person name="Wayne K.J."/>
            <person name="Tettelin H."/>
            <person name="Glass J.I."/>
            <person name="Rusch D."/>
            <person name="Podicherti R."/>
            <person name="Tsui H.-C.T."/>
            <person name="Winkler M.E."/>
        </authorList>
    </citation>
    <scope>NUCLEOTIDE SEQUENCE</scope>
</reference>
<dbReference type="InterPro" id="IPR001650">
    <property type="entry name" value="Helicase_C-like"/>
</dbReference>
<dbReference type="GO" id="GO:0006281">
    <property type="term" value="P:DNA repair"/>
    <property type="evidence" value="ECO:0007669"/>
    <property type="project" value="UniProtKB-KW"/>
</dbReference>
<dbReference type="Gene3D" id="3.40.50.300">
    <property type="entry name" value="P-loop containing nucleotide triphosphate hydrolases"/>
    <property type="match status" value="2"/>
</dbReference>
<dbReference type="InterPro" id="IPR011545">
    <property type="entry name" value="DEAD/DEAH_box_helicase_dom"/>
</dbReference>
<dbReference type="InterPro" id="IPR014001">
    <property type="entry name" value="Helicase_ATP-bd"/>
</dbReference>
<evidence type="ECO:0000256" key="5">
    <source>
        <dbReference type="ARBA" id="ARBA00022806"/>
    </source>
</evidence>
<evidence type="ECO:0000256" key="4">
    <source>
        <dbReference type="ARBA" id="ARBA00022801"/>
    </source>
</evidence>
<dbReference type="Gene3D" id="3.30.2060.10">
    <property type="entry name" value="Penicillin-binding protein 1b domain"/>
    <property type="match status" value="1"/>
</dbReference>
<dbReference type="GO" id="GO:0016787">
    <property type="term" value="F:hydrolase activity"/>
    <property type="evidence" value="ECO:0007669"/>
    <property type="project" value="UniProtKB-KW"/>
</dbReference>
<feature type="non-terminal residue" evidence="11">
    <location>
        <position position="750"/>
    </location>
</feature>
<dbReference type="GO" id="GO:0003678">
    <property type="term" value="F:DNA helicase activity"/>
    <property type="evidence" value="ECO:0007669"/>
    <property type="project" value="TreeGrafter"/>
</dbReference>
<feature type="domain" description="Helicase ATP-binding" evidence="9">
    <location>
        <begin position="375"/>
        <end position="536"/>
    </location>
</feature>
<evidence type="ECO:0000313" key="11">
    <source>
        <dbReference type="EMBL" id="SVB05237.1"/>
    </source>
</evidence>
<evidence type="ECO:0000259" key="9">
    <source>
        <dbReference type="PROSITE" id="PS51192"/>
    </source>
</evidence>
<dbReference type="AlphaFoldDB" id="A0A382AWA7"/>
<evidence type="ECO:0000256" key="1">
    <source>
        <dbReference type="ARBA" id="ARBA00022490"/>
    </source>
</evidence>
<feature type="domain" description="Helicase C-terminal" evidence="10">
    <location>
        <begin position="522"/>
        <end position="711"/>
    </location>
</feature>
<dbReference type="PROSITE" id="PS51194">
    <property type="entry name" value="HELICASE_CTER"/>
    <property type="match status" value="1"/>
</dbReference>
<dbReference type="PROSITE" id="PS51192">
    <property type="entry name" value="HELICASE_ATP_BIND_1"/>
    <property type="match status" value="1"/>
</dbReference>
<evidence type="ECO:0000259" key="10">
    <source>
        <dbReference type="PROSITE" id="PS51194"/>
    </source>
</evidence>
<dbReference type="EMBL" id="UINC01026916">
    <property type="protein sequence ID" value="SVB05237.1"/>
    <property type="molecule type" value="Genomic_DNA"/>
</dbReference>
<dbReference type="SMART" id="SM01058">
    <property type="entry name" value="CarD_TRCF"/>
    <property type="match status" value="1"/>
</dbReference>
<keyword evidence="5" id="KW-0347">Helicase</keyword>
<dbReference type="SMART" id="SM00490">
    <property type="entry name" value="HELICc"/>
    <property type="match status" value="1"/>
</dbReference>
<keyword evidence="6" id="KW-0067">ATP-binding</keyword>
<sequence>HSFNTKGGELNKEIKIKIGREVVQKDIITILGDWGYVGTDHCVGSGTFAVRGGILDVFPPHLKDPIRIEFYDKRVESIRLFDVDSQLSISKREHFFIPKPVSLVGSGGNSTVLGLLKKAGNLLYITQEKKGENPPQDLEIYVETFRALSFKDNISTEVISEAVKKNKNVFTVNAENTDLVGLEKATHITVPFLKSFSIPLFSLSCLVYGPGRPSSRSQDKRLPINVSSKKILGLSEISWGDYLVHQDFGVGRYRGLQTILVGRKKEENIKIEYSNGGFVFVPVDRFSRVHKYIGYGSGGPKLSTLGTGGWEKQKLLTKKSTGVVVADLIKLYASRSKPRGFEYKPDAEILSAVKQNFPHKETPDQRQAISDVLRDLQSPKPMDRLLYGDVGFGKTEVALRAAVSVVSSGRCVFFLAPTTVLSDQHFITCKNRLNPLGVNVDLLSRFRTKKEQGLVLLGLKNKKIDVLVGTHRLLSDDVVTKNLGLLIVDEEHRFGVKNKEKIKSLKAGVDVLTLTATPIPRTLQQSLVGLKDTSKIETPPSTRLPIKTSVRLFDWPLILGAIRDELTRNGQIYFVNNDIKSLSFYQEKLVSSFPEHNIGVAHSKMSTAALEKNVIGFFNGGVDVLVCTSIVESGLDIPNANTIIINNAHRFGLSQLYQIRGRVGRGVRQAFCCLCIPKKHTLSPNAFERLKSIEHNTSLGSGYSVAMKDLEIRGSGNLFGLEQSGYVSRVGLTLYNKILADSVRESRSGS</sequence>
<dbReference type="InterPro" id="IPR003711">
    <property type="entry name" value="CarD-like/TRCF_RID"/>
</dbReference>
<dbReference type="GO" id="GO:0005524">
    <property type="term" value="F:ATP binding"/>
    <property type="evidence" value="ECO:0007669"/>
    <property type="project" value="UniProtKB-KW"/>
</dbReference>
<dbReference type="InterPro" id="IPR041471">
    <property type="entry name" value="UvrB_inter"/>
</dbReference>
<keyword evidence="8" id="KW-0234">DNA repair</keyword>
<evidence type="ECO:0000256" key="7">
    <source>
        <dbReference type="ARBA" id="ARBA00023125"/>
    </source>
</evidence>
<name>A0A382AWA7_9ZZZZ</name>
<dbReference type="Pfam" id="PF17757">
    <property type="entry name" value="UvrB_inter"/>
    <property type="match status" value="1"/>
</dbReference>